<proteinExistence type="predicted"/>
<keyword evidence="1" id="KW-0812">Transmembrane</keyword>
<organism evidence="2 3">
    <name type="scientific">Hymenobacter elongatus</name>
    <dbReference type="NCBI Taxonomy" id="877208"/>
    <lineage>
        <taxon>Bacteria</taxon>
        <taxon>Pseudomonadati</taxon>
        <taxon>Bacteroidota</taxon>
        <taxon>Cytophagia</taxon>
        <taxon>Cytophagales</taxon>
        <taxon>Hymenobacteraceae</taxon>
        <taxon>Hymenobacter</taxon>
    </lineage>
</organism>
<dbReference type="EMBL" id="SRLD01000055">
    <property type="protein sequence ID" value="TGE13426.1"/>
    <property type="molecule type" value="Genomic_DNA"/>
</dbReference>
<keyword evidence="1" id="KW-1133">Transmembrane helix</keyword>
<feature type="transmembrane region" description="Helical" evidence="1">
    <location>
        <begin position="94"/>
        <end position="111"/>
    </location>
</feature>
<dbReference type="AlphaFoldDB" id="A0A4Z0PHC8"/>
<evidence type="ECO:0000256" key="1">
    <source>
        <dbReference type="SAM" id="Phobius"/>
    </source>
</evidence>
<dbReference type="RefSeq" id="WP_135499465.1">
    <property type="nucleotide sequence ID" value="NZ_SRLD01000055.1"/>
</dbReference>
<reference evidence="2 3" key="1">
    <citation type="submission" date="2019-04" db="EMBL/GenBank/DDBJ databases">
        <authorList>
            <person name="Feng G."/>
            <person name="Zhang J."/>
            <person name="Zhu H."/>
        </authorList>
    </citation>
    <scope>NUCLEOTIDE SEQUENCE [LARGE SCALE GENOMIC DNA]</scope>
    <source>
        <strain evidence="2 3">JCM 17223</strain>
    </source>
</reference>
<sequence>MWAGVVFTLSIGAFLVWPWLGMASRAVRYGALFLQGVAFTVCAYCAWFISLQPELYTLWIFLFWLVLPLLVWVPAFFGGQLLWRVARLRLPGKWLVFVVGVFALAPALWWARQQYQQLERVLAELPLAQRKSLPVLVRTLPRTYMLERVAGVNFIYHTSPEFIFDGWRPPLHDPLLVICRQLHRKSGLLNADYHFLLALNDSEYRRWLHPSLQLYHSLFPTRPVKADCVCSRNRDGLSYRRWNHNPSDRP</sequence>
<keyword evidence="3" id="KW-1185">Reference proteome</keyword>
<feature type="transmembrane region" description="Helical" evidence="1">
    <location>
        <begin position="56"/>
        <end position="82"/>
    </location>
</feature>
<accession>A0A4Z0PHC8</accession>
<feature type="transmembrane region" description="Helical" evidence="1">
    <location>
        <begin position="6"/>
        <end position="22"/>
    </location>
</feature>
<feature type="transmembrane region" description="Helical" evidence="1">
    <location>
        <begin position="29"/>
        <end position="50"/>
    </location>
</feature>
<dbReference type="OrthoDB" id="877073at2"/>
<keyword evidence="1" id="KW-0472">Membrane</keyword>
<gene>
    <name evidence="2" type="ORF">E5J99_19365</name>
</gene>
<comment type="caution">
    <text evidence="2">The sequence shown here is derived from an EMBL/GenBank/DDBJ whole genome shotgun (WGS) entry which is preliminary data.</text>
</comment>
<name>A0A4Z0PHC8_9BACT</name>
<evidence type="ECO:0000313" key="3">
    <source>
        <dbReference type="Proteomes" id="UP000297739"/>
    </source>
</evidence>
<evidence type="ECO:0000313" key="2">
    <source>
        <dbReference type="EMBL" id="TGE13426.1"/>
    </source>
</evidence>
<dbReference type="Proteomes" id="UP000297739">
    <property type="component" value="Unassembled WGS sequence"/>
</dbReference>
<protein>
    <submittedName>
        <fullName evidence="2">Uncharacterized protein</fullName>
    </submittedName>
</protein>